<evidence type="ECO:0000256" key="1">
    <source>
        <dbReference type="SAM" id="MobiDB-lite"/>
    </source>
</evidence>
<feature type="region of interest" description="Disordered" evidence="1">
    <location>
        <begin position="40"/>
        <end position="153"/>
    </location>
</feature>
<accession>A0A3Q7HKE1</accession>
<reference evidence="2" key="2">
    <citation type="submission" date="2019-01" db="UniProtKB">
        <authorList>
            <consortium name="EnsemblPlants"/>
        </authorList>
    </citation>
    <scope>IDENTIFICATION</scope>
    <source>
        <strain evidence="2">cv. Heinz 1706</strain>
    </source>
</reference>
<dbReference type="EnsemblPlants" id="Solyc08g029070.2.1">
    <property type="protein sequence ID" value="Solyc08g029070.2.1"/>
    <property type="gene ID" value="Solyc08g029070.2"/>
</dbReference>
<evidence type="ECO:0000313" key="3">
    <source>
        <dbReference type="Proteomes" id="UP000004994"/>
    </source>
</evidence>
<protein>
    <submittedName>
        <fullName evidence="2">Uncharacterized protein</fullName>
    </submittedName>
</protein>
<dbReference type="Gramene" id="Solyc08g029070.2.1">
    <property type="protein sequence ID" value="Solyc08g029070.2.1"/>
    <property type="gene ID" value="Solyc08g029070.2"/>
</dbReference>
<proteinExistence type="predicted"/>
<feature type="compositionally biased region" description="Low complexity" evidence="1">
    <location>
        <begin position="119"/>
        <end position="136"/>
    </location>
</feature>
<sequence>MSLVFAYFWCFFLASMVFKFSHAIISLLLETASGHDTSKLEARDMVDPRRPQGTTPRGRGVGREGALRYYTSRPRAGRPRGTTPRGRGRAVLEAGGRAEQPRDTTPRGQRAGATSGQDALSQGAGRAASGRGVGQATLRHGASRLEGRVGASSRRSALKLVGRVGAFSFV</sequence>
<feature type="compositionally biased region" description="Basic and acidic residues" evidence="1">
    <location>
        <begin position="40"/>
        <end position="50"/>
    </location>
</feature>
<keyword evidence="3" id="KW-1185">Reference proteome</keyword>
<dbReference type="PaxDb" id="4081-Solyc08g029070.1.1"/>
<reference evidence="2" key="1">
    <citation type="journal article" date="2012" name="Nature">
        <title>The tomato genome sequence provides insights into fleshy fruit evolution.</title>
        <authorList>
            <consortium name="Tomato Genome Consortium"/>
        </authorList>
    </citation>
    <scope>NUCLEOTIDE SEQUENCE [LARGE SCALE GENOMIC DNA]</scope>
    <source>
        <strain evidence="2">cv. Heinz 1706</strain>
    </source>
</reference>
<dbReference type="AlphaFoldDB" id="A0A3Q7HKE1"/>
<organism evidence="2">
    <name type="scientific">Solanum lycopersicum</name>
    <name type="common">Tomato</name>
    <name type="synonym">Lycopersicon esculentum</name>
    <dbReference type="NCBI Taxonomy" id="4081"/>
    <lineage>
        <taxon>Eukaryota</taxon>
        <taxon>Viridiplantae</taxon>
        <taxon>Streptophyta</taxon>
        <taxon>Embryophyta</taxon>
        <taxon>Tracheophyta</taxon>
        <taxon>Spermatophyta</taxon>
        <taxon>Magnoliopsida</taxon>
        <taxon>eudicotyledons</taxon>
        <taxon>Gunneridae</taxon>
        <taxon>Pentapetalae</taxon>
        <taxon>asterids</taxon>
        <taxon>lamiids</taxon>
        <taxon>Solanales</taxon>
        <taxon>Solanaceae</taxon>
        <taxon>Solanoideae</taxon>
        <taxon>Solaneae</taxon>
        <taxon>Solanum</taxon>
        <taxon>Solanum subgen. Lycopersicon</taxon>
    </lineage>
</organism>
<evidence type="ECO:0000313" key="2">
    <source>
        <dbReference type="EnsemblPlants" id="Solyc08g029070.2.1"/>
    </source>
</evidence>
<name>A0A3Q7HKE1_SOLLC</name>
<dbReference type="InParanoid" id="A0A3Q7HKE1"/>
<dbReference type="Proteomes" id="UP000004994">
    <property type="component" value="Chromosome 8"/>
</dbReference>